<keyword evidence="5" id="KW-1185">Reference proteome</keyword>
<dbReference type="Pfam" id="PF00440">
    <property type="entry name" value="TetR_N"/>
    <property type="match status" value="1"/>
</dbReference>
<dbReference type="PRINTS" id="PR00455">
    <property type="entry name" value="HTHTETR"/>
</dbReference>
<dbReference type="Gene3D" id="1.10.10.60">
    <property type="entry name" value="Homeodomain-like"/>
    <property type="match status" value="1"/>
</dbReference>
<comment type="caution">
    <text evidence="4">The sequence shown here is derived from an EMBL/GenBank/DDBJ whole genome shotgun (WGS) entry which is preliminary data.</text>
</comment>
<dbReference type="InterPro" id="IPR050109">
    <property type="entry name" value="HTH-type_TetR-like_transc_reg"/>
</dbReference>
<sequence>MADKKSQETQKNSKEIILRSAKVLFAKQGFALTTVREIAGKAGINIAMVYYYFNTKEELHQNVIDDAFKSFFQSLKEGVAQGKEPEEKIYDIIKIYITFLHHHKDLHRIILRETISQSKHIDIIVKKYISKNFDLVHDIIKEGIQKGTFRKHDSTLSTFSLIGMILYYFTYEPIFTRLISPEKRKKPITEFLPEHIFTLFMEGVKS</sequence>
<dbReference type="InterPro" id="IPR023772">
    <property type="entry name" value="DNA-bd_HTH_TetR-type_CS"/>
</dbReference>
<dbReference type="PANTHER" id="PTHR30328:SF54">
    <property type="entry name" value="HTH-TYPE TRANSCRIPTIONAL REPRESSOR SCO4008"/>
    <property type="match status" value="1"/>
</dbReference>
<dbReference type="RefSeq" id="WP_133111900.1">
    <property type="nucleotide sequence ID" value="NZ_BAOS01000024.1"/>
</dbReference>
<dbReference type="PROSITE" id="PS01081">
    <property type="entry name" value="HTH_TETR_1"/>
    <property type="match status" value="1"/>
</dbReference>
<feature type="domain" description="HTH tetR-type" evidence="3">
    <location>
        <begin position="11"/>
        <end position="71"/>
    </location>
</feature>
<dbReference type="InterPro" id="IPR001647">
    <property type="entry name" value="HTH_TetR"/>
</dbReference>
<dbReference type="Gene3D" id="1.10.357.10">
    <property type="entry name" value="Tetracycline Repressor, domain 2"/>
    <property type="match status" value="1"/>
</dbReference>
<dbReference type="SUPFAM" id="SSF48498">
    <property type="entry name" value="Tetracyclin repressor-like, C-terminal domain"/>
    <property type="match status" value="1"/>
</dbReference>
<dbReference type="OrthoDB" id="9789566at2"/>
<organism evidence="4 5">
    <name type="scientific">Candidatus Scalindua japonica</name>
    <dbReference type="NCBI Taxonomy" id="1284222"/>
    <lineage>
        <taxon>Bacteria</taxon>
        <taxon>Pseudomonadati</taxon>
        <taxon>Planctomycetota</taxon>
        <taxon>Candidatus Brocadiia</taxon>
        <taxon>Candidatus Brocadiales</taxon>
        <taxon>Candidatus Scalinduaceae</taxon>
        <taxon>Candidatus Scalindua</taxon>
    </lineage>
</organism>
<dbReference type="SUPFAM" id="SSF46689">
    <property type="entry name" value="Homeodomain-like"/>
    <property type="match status" value="1"/>
</dbReference>
<protein>
    <submittedName>
        <fullName evidence="4">Transcriptional regulator, TetR family</fullName>
    </submittedName>
</protein>
<dbReference type="Proteomes" id="UP000218542">
    <property type="component" value="Unassembled WGS sequence"/>
</dbReference>
<gene>
    <name evidence="4" type="ORF">SCALIN_C24_0035</name>
</gene>
<evidence type="ECO:0000256" key="2">
    <source>
        <dbReference type="PROSITE-ProRule" id="PRU00335"/>
    </source>
</evidence>
<dbReference type="InterPro" id="IPR009057">
    <property type="entry name" value="Homeodomain-like_sf"/>
</dbReference>
<evidence type="ECO:0000313" key="5">
    <source>
        <dbReference type="Proteomes" id="UP000218542"/>
    </source>
</evidence>
<dbReference type="InterPro" id="IPR036271">
    <property type="entry name" value="Tet_transcr_reg_TetR-rel_C_sf"/>
</dbReference>
<evidence type="ECO:0000313" key="4">
    <source>
        <dbReference type="EMBL" id="GAX61536.1"/>
    </source>
</evidence>
<proteinExistence type="predicted"/>
<dbReference type="EMBL" id="BAOS01000024">
    <property type="protein sequence ID" value="GAX61536.1"/>
    <property type="molecule type" value="Genomic_DNA"/>
</dbReference>
<keyword evidence="1 2" id="KW-0238">DNA-binding</keyword>
<dbReference type="PROSITE" id="PS50977">
    <property type="entry name" value="HTH_TETR_2"/>
    <property type="match status" value="1"/>
</dbReference>
<dbReference type="InterPro" id="IPR041490">
    <property type="entry name" value="KstR2_TetR_C"/>
</dbReference>
<evidence type="ECO:0000259" key="3">
    <source>
        <dbReference type="PROSITE" id="PS50977"/>
    </source>
</evidence>
<dbReference type="Pfam" id="PF17932">
    <property type="entry name" value="TetR_C_24"/>
    <property type="match status" value="1"/>
</dbReference>
<feature type="DNA-binding region" description="H-T-H motif" evidence="2">
    <location>
        <begin position="34"/>
        <end position="53"/>
    </location>
</feature>
<reference evidence="5" key="1">
    <citation type="journal article" date="2017" name="Environ. Microbiol. Rep.">
        <title>Genetic Diversity of Marine Anaerobic Ammonium-Oxidizing Bacteria as Revealed by Genomic and Proteomic Analyses of 'Candidatus Scalindua japonica'.</title>
        <authorList>
            <person name="Oshiki M."/>
            <person name="Mizuto K."/>
            <person name="Kimura Z."/>
            <person name="Kindaichi T."/>
            <person name="Satoh H."/>
            <person name="Okabe S."/>
        </authorList>
    </citation>
    <scope>NUCLEOTIDE SEQUENCE [LARGE SCALE GENOMIC DNA]</scope>
    <source>
        <strain evidence="5">husup-a2</strain>
    </source>
</reference>
<dbReference type="GO" id="GO:0003677">
    <property type="term" value="F:DNA binding"/>
    <property type="evidence" value="ECO:0007669"/>
    <property type="project" value="UniProtKB-UniRule"/>
</dbReference>
<evidence type="ECO:0000256" key="1">
    <source>
        <dbReference type="ARBA" id="ARBA00023125"/>
    </source>
</evidence>
<dbReference type="AlphaFoldDB" id="A0A286U085"/>
<dbReference type="PANTHER" id="PTHR30328">
    <property type="entry name" value="TRANSCRIPTIONAL REPRESSOR"/>
    <property type="match status" value="1"/>
</dbReference>
<name>A0A286U085_9BACT</name>
<accession>A0A286U085</accession>